<keyword evidence="6" id="KW-0145">Chemotaxis</keyword>
<evidence type="ECO:0000256" key="11">
    <source>
        <dbReference type="ARBA" id="ARBA00025044"/>
    </source>
</evidence>
<dbReference type="SUPFAM" id="SSF103039">
    <property type="entry name" value="CheC-like"/>
    <property type="match status" value="1"/>
</dbReference>
<keyword evidence="15" id="KW-0282">Flagellum</keyword>
<feature type="domain" description="Flagellar motor switch protein FliN-like C-terminal" evidence="14">
    <location>
        <begin position="511"/>
        <end position="579"/>
    </location>
</feature>
<evidence type="ECO:0000256" key="3">
    <source>
        <dbReference type="ARBA" id="ARBA00011049"/>
    </source>
</evidence>
<evidence type="ECO:0000256" key="12">
    <source>
        <dbReference type="NCBIfam" id="TIGR01397"/>
    </source>
</evidence>
<evidence type="ECO:0000313" key="16">
    <source>
        <dbReference type="Proteomes" id="UP000548582"/>
    </source>
</evidence>
<keyword evidence="10" id="KW-0975">Bacterial flagellum</keyword>
<gene>
    <name evidence="15" type="primary">fliM</name>
    <name evidence="15" type="ORF">GWK16_10760</name>
</gene>
<evidence type="ECO:0000256" key="9">
    <source>
        <dbReference type="ARBA" id="ARBA00023136"/>
    </source>
</evidence>
<evidence type="ECO:0000259" key="14">
    <source>
        <dbReference type="Pfam" id="PF01052"/>
    </source>
</evidence>
<feature type="compositionally biased region" description="Basic and acidic residues" evidence="13">
    <location>
        <begin position="133"/>
        <end position="145"/>
    </location>
</feature>
<accession>A0A848EB26</accession>
<dbReference type="GO" id="GO:0050918">
    <property type="term" value="P:positive chemotaxis"/>
    <property type="evidence" value="ECO:0007669"/>
    <property type="project" value="TreeGrafter"/>
</dbReference>
<feature type="compositionally biased region" description="Basic residues" evidence="13">
    <location>
        <begin position="209"/>
        <end position="231"/>
    </location>
</feature>
<keyword evidence="9" id="KW-0472">Membrane</keyword>
<name>A0A848EB26_9PROT</name>
<dbReference type="NCBIfam" id="TIGR01397">
    <property type="entry name" value="fliM_switch"/>
    <property type="match status" value="1"/>
</dbReference>
<comment type="similarity">
    <text evidence="3">Belongs to the FliM family.</text>
</comment>
<dbReference type="Pfam" id="PF02154">
    <property type="entry name" value="FliM"/>
    <property type="match status" value="1"/>
</dbReference>
<feature type="compositionally biased region" description="Low complexity" evidence="13">
    <location>
        <begin position="99"/>
        <end position="110"/>
    </location>
</feature>
<protein>
    <recommendedName>
        <fullName evidence="4 12">Flagellar motor switch protein FliM</fullName>
    </recommendedName>
</protein>
<dbReference type="CDD" id="cd17908">
    <property type="entry name" value="FliM"/>
    <property type="match status" value="1"/>
</dbReference>
<keyword evidence="8" id="KW-0283">Flagellar rotation</keyword>
<dbReference type="PRINTS" id="PR00955">
    <property type="entry name" value="FLGMOTORFLIM"/>
</dbReference>
<dbReference type="InterPro" id="IPR001689">
    <property type="entry name" value="Flag_FliM"/>
</dbReference>
<keyword evidence="15" id="KW-0969">Cilium</keyword>
<comment type="caution">
    <text evidence="15">The sequence shown here is derived from an EMBL/GenBank/DDBJ whole genome shotgun (WGS) entry which is preliminary data.</text>
</comment>
<dbReference type="GO" id="GO:0005886">
    <property type="term" value="C:plasma membrane"/>
    <property type="evidence" value="ECO:0007669"/>
    <property type="project" value="UniProtKB-SubCell"/>
</dbReference>
<dbReference type="SUPFAM" id="SSF101801">
    <property type="entry name" value="Surface presentation of antigens (SPOA)"/>
    <property type="match status" value="1"/>
</dbReference>
<dbReference type="Proteomes" id="UP000548582">
    <property type="component" value="Unassembled WGS sequence"/>
</dbReference>
<evidence type="ECO:0000256" key="1">
    <source>
        <dbReference type="ARBA" id="ARBA00004117"/>
    </source>
</evidence>
<dbReference type="InterPro" id="IPR001543">
    <property type="entry name" value="FliN-like_C"/>
</dbReference>
<reference evidence="15 16" key="1">
    <citation type="submission" date="2020-03" db="EMBL/GenBank/DDBJ databases">
        <authorList>
            <person name="Sun Q."/>
        </authorList>
    </citation>
    <scope>NUCLEOTIDE SEQUENCE [LARGE SCALE GENOMIC DNA]</scope>
    <source>
        <strain evidence="15 16">JC162</strain>
    </source>
</reference>
<feature type="region of interest" description="Disordered" evidence="13">
    <location>
        <begin position="53"/>
        <end position="248"/>
    </location>
</feature>
<dbReference type="GO" id="GO:0009425">
    <property type="term" value="C:bacterial-type flagellum basal body"/>
    <property type="evidence" value="ECO:0007669"/>
    <property type="project" value="UniProtKB-SubCell"/>
</dbReference>
<dbReference type="Gene3D" id="2.30.330.10">
    <property type="entry name" value="SpoA-like"/>
    <property type="match status" value="1"/>
</dbReference>
<keyword evidence="5" id="KW-1003">Cell membrane</keyword>
<dbReference type="PANTHER" id="PTHR30034">
    <property type="entry name" value="FLAGELLAR MOTOR SWITCH PROTEIN FLIM"/>
    <property type="match status" value="1"/>
</dbReference>
<dbReference type="GO" id="GO:0071978">
    <property type="term" value="P:bacterial-type flagellum-dependent swarming motility"/>
    <property type="evidence" value="ECO:0007669"/>
    <property type="project" value="TreeGrafter"/>
</dbReference>
<feature type="region of interest" description="Disordered" evidence="13">
    <location>
        <begin position="1"/>
        <end position="38"/>
    </location>
</feature>
<organism evidence="15 16">
    <name type="scientific">Neoroseomonas marina</name>
    <dbReference type="NCBI Taxonomy" id="1232220"/>
    <lineage>
        <taxon>Bacteria</taxon>
        <taxon>Pseudomonadati</taxon>
        <taxon>Pseudomonadota</taxon>
        <taxon>Alphaproteobacteria</taxon>
        <taxon>Acetobacterales</taxon>
        <taxon>Acetobacteraceae</taxon>
        <taxon>Neoroseomonas</taxon>
    </lineage>
</organism>
<evidence type="ECO:0000256" key="10">
    <source>
        <dbReference type="ARBA" id="ARBA00023143"/>
    </source>
</evidence>
<feature type="compositionally biased region" description="Gly residues" evidence="13">
    <location>
        <begin position="1"/>
        <end position="12"/>
    </location>
</feature>
<evidence type="ECO:0000256" key="5">
    <source>
        <dbReference type="ARBA" id="ARBA00022475"/>
    </source>
</evidence>
<dbReference type="AlphaFoldDB" id="A0A848EB26"/>
<dbReference type="Pfam" id="PF01052">
    <property type="entry name" value="FliMN_C"/>
    <property type="match status" value="1"/>
</dbReference>
<feature type="compositionally biased region" description="Basic residues" evidence="13">
    <location>
        <begin position="112"/>
        <end position="121"/>
    </location>
</feature>
<keyword evidence="15" id="KW-0966">Cell projection</keyword>
<evidence type="ECO:0000313" key="15">
    <source>
        <dbReference type="EMBL" id="NMJ41724.1"/>
    </source>
</evidence>
<keyword evidence="7" id="KW-0997">Cell inner membrane</keyword>
<evidence type="ECO:0000256" key="7">
    <source>
        <dbReference type="ARBA" id="ARBA00022519"/>
    </source>
</evidence>
<sequence>MRRVSGGGGDGKGNARASAGGGSGRQDLPRGGRRCCAPGKGAAQAFLNGARRCWPRTEVRDVGGGPGGTWRGRQGQGWREEEDPAARAAAHPGRRRGRAVVQRRSAVAARHGPAHGGRRLCRGAPRSPAPADLLRHAGDRHEPERTGPAAGLREAAQQARDHARRGCRRDPAGDAEASRPVPDLPAGDPTGGTARIRRHPPAAGGAGRARQHRRRPARRQHPARTAHHRRPVHGDPDPVSGSQEEDDLAAAWGAALEDEGAAPAPDATRVLNQAEIDSLLGFESGPSGTADESGIQKIISSGLVSYERLPMLEIVFDRLVRLMSTTLRNFTSDNVEVSIDGIVSLRFADYLNSIPLPAMLGVARADQWDNYGLVVVDSALIYSVVDVLLGGRRGTAAMRIEGRPYTTIERTLVERLIGVVLDDLTSAFEPLCPVEFKFDRLEVNPRFAAISRPSNACVLVRLRVDMEDRGGKLELLLPYATLEPVRELLLQQFMGEKFGRDSIWETHLADELLSTEIALDVVLDEQVLPLSSVISLKVGDRIALGVAPGAPVRLRCGEVPLFEAELGRQEQRLAVRIAREFARGRRAEA</sequence>
<comment type="function">
    <text evidence="11">FliM is one of three proteins (FliG, FliN, FliM) that forms the rotor-mounted switch complex (C ring), located at the base of the basal body. This complex interacts with the CheY and CheZ chemotaxis proteins, in addition to contacting components of the motor that determine the direction of flagellar rotation.</text>
</comment>
<evidence type="ECO:0000256" key="4">
    <source>
        <dbReference type="ARBA" id="ARBA00021898"/>
    </source>
</evidence>
<dbReference type="Gene3D" id="3.40.1550.10">
    <property type="entry name" value="CheC-like"/>
    <property type="match status" value="1"/>
</dbReference>
<evidence type="ECO:0000256" key="13">
    <source>
        <dbReference type="SAM" id="MobiDB-lite"/>
    </source>
</evidence>
<dbReference type="EMBL" id="JABBKX010000003">
    <property type="protein sequence ID" value="NMJ41724.1"/>
    <property type="molecule type" value="Genomic_DNA"/>
</dbReference>
<comment type="subcellular location">
    <subcellularLocation>
        <location evidence="1">Bacterial flagellum basal body</location>
    </subcellularLocation>
    <subcellularLocation>
        <location evidence="2">Cell inner membrane</location>
        <topology evidence="2">Peripheral membrane protein</topology>
    </subcellularLocation>
</comment>
<dbReference type="InterPro" id="IPR036429">
    <property type="entry name" value="SpoA-like_sf"/>
</dbReference>
<evidence type="ECO:0000256" key="6">
    <source>
        <dbReference type="ARBA" id="ARBA00022500"/>
    </source>
</evidence>
<keyword evidence="16" id="KW-1185">Reference proteome</keyword>
<dbReference type="GO" id="GO:0003774">
    <property type="term" value="F:cytoskeletal motor activity"/>
    <property type="evidence" value="ECO:0007669"/>
    <property type="project" value="InterPro"/>
</dbReference>
<evidence type="ECO:0000256" key="2">
    <source>
        <dbReference type="ARBA" id="ARBA00004417"/>
    </source>
</evidence>
<proteinExistence type="inferred from homology"/>
<evidence type="ECO:0000256" key="8">
    <source>
        <dbReference type="ARBA" id="ARBA00022779"/>
    </source>
</evidence>
<dbReference type="InterPro" id="IPR028976">
    <property type="entry name" value="CheC-like_sf"/>
</dbReference>
<dbReference type="PANTHER" id="PTHR30034:SF3">
    <property type="entry name" value="FLAGELLAR MOTOR SWITCH PROTEIN FLIM"/>
    <property type="match status" value="1"/>
</dbReference>